<protein>
    <recommendedName>
        <fullName evidence="3">SWIM-type domain-containing protein</fullName>
    </recommendedName>
</protein>
<accession>A0A7D5R657</accession>
<dbReference type="KEGG" id="ncl:C5F47_05525"/>
<dbReference type="AlphaFoldDB" id="A0A7D5R657"/>
<dbReference type="EMBL" id="CP026993">
    <property type="protein sequence ID" value="QLH03044.1"/>
    <property type="molecule type" value="Genomic_DNA"/>
</dbReference>
<organism evidence="1 2">
    <name type="scientific">Nitrosopumilus cobalaminigenes</name>
    <dbReference type="NCBI Taxonomy" id="1470066"/>
    <lineage>
        <taxon>Archaea</taxon>
        <taxon>Nitrososphaerota</taxon>
        <taxon>Nitrososphaeria</taxon>
        <taxon>Nitrosopumilales</taxon>
        <taxon>Nitrosopumilaceae</taxon>
        <taxon>Nitrosopumilus</taxon>
    </lineage>
</organism>
<dbReference type="Proteomes" id="UP000509771">
    <property type="component" value="Chromosome"/>
</dbReference>
<dbReference type="GeneID" id="56059482"/>
<keyword evidence="2" id="KW-1185">Reference proteome</keyword>
<gene>
    <name evidence="1" type="ORF">C5F47_05525</name>
</gene>
<sequence>MQFSILVESDQDKYETIMIESKIREGVFHKVVKDLESGKAVSCSCKCWSKGNKPCVGMRTIGYE</sequence>
<evidence type="ECO:0000313" key="2">
    <source>
        <dbReference type="Proteomes" id="UP000509771"/>
    </source>
</evidence>
<dbReference type="RefSeq" id="WP_179360146.1">
    <property type="nucleotide sequence ID" value="NZ_CP026993.1"/>
</dbReference>
<name>A0A7D5R657_9ARCH</name>
<evidence type="ECO:0000313" key="1">
    <source>
        <dbReference type="EMBL" id="QLH03044.1"/>
    </source>
</evidence>
<evidence type="ECO:0008006" key="3">
    <source>
        <dbReference type="Google" id="ProtNLM"/>
    </source>
</evidence>
<reference evidence="1 2" key="1">
    <citation type="submission" date="2018-02" db="EMBL/GenBank/DDBJ databases">
        <title>Complete genome of Nitrosopumilus cobalaminigenes HCA1.</title>
        <authorList>
            <person name="Qin W."/>
            <person name="Zheng Y."/>
            <person name="Stahl D.A."/>
        </authorList>
    </citation>
    <scope>NUCLEOTIDE SEQUENCE [LARGE SCALE GENOMIC DNA]</scope>
    <source>
        <strain evidence="1 2">HCA1</strain>
    </source>
</reference>
<proteinExistence type="predicted"/>
<dbReference type="OrthoDB" id="1398at2157"/>